<feature type="compositionally biased region" description="Polar residues" evidence="1">
    <location>
        <begin position="775"/>
        <end position="804"/>
    </location>
</feature>
<protein>
    <submittedName>
        <fullName evidence="3">Uncharacterized protein</fullName>
    </submittedName>
</protein>
<feature type="compositionally biased region" description="Low complexity" evidence="1">
    <location>
        <begin position="764"/>
        <end position="774"/>
    </location>
</feature>
<feature type="compositionally biased region" description="Basic residues" evidence="1">
    <location>
        <begin position="1062"/>
        <end position="1071"/>
    </location>
</feature>
<reference evidence="3" key="1">
    <citation type="journal article" date="2021" name="IMA Fungus">
        <title>Genomic characterization of three marine fungi, including Emericellopsis atlantica sp. nov. with signatures of a generalist lifestyle and marine biomass degradation.</title>
        <authorList>
            <person name="Hagestad O.C."/>
            <person name="Hou L."/>
            <person name="Andersen J.H."/>
            <person name="Hansen E.H."/>
            <person name="Altermark B."/>
            <person name="Li C."/>
            <person name="Kuhnert E."/>
            <person name="Cox R.J."/>
            <person name="Crous P.W."/>
            <person name="Spatafora J.W."/>
            <person name="Lail K."/>
            <person name="Amirebrahimi M."/>
            <person name="Lipzen A."/>
            <person name="Pangilinan J."/>
            <person name="Andreopoulos W."/>
            <person name="Hayes R.D."/>
            <person name="Ng V."/>
            <person name="Grigoriev I.V."/>
            <person name="Jackson S.A."/>
            <person name="Sutton T.D.S."/>
            <person name="Dobson A.D.W."/>
            <person name="Rama T."/>
        </authorList>
    </citation>
    <scope>NUCLEOTIDE SEQUENCE</scope>
    <source>
        <strain evidence="3">TRa3180A</strain>
    </source>
</reference>
<dbReference type="Proteomes" id="UP000887226">
    <property type="component" value="Unassembled WGS sequence"/>
</dbReference>
<keyword evidence="2" id="KW-0472">Membrane</keyword>
<evidence type="ECO:0000256" key="1">
    <source>
        <dbReference type="SAM" id="MobiDB-lite"/>
    </source>
</evidence>
<keyword evidence="2" id="KW-0812">Transmembrane</keyword>
<comment type="caution">
    <text evidence="3">The sequence shown here is derived from an EMBL/GenBank/DDBJ whole genome shotgun (WGS) entry which is preliminary data.</text>
</comment>
<sequence length="1119" mass="123557">MSEQVAVTSLTTGAIAGIAIAGFVGVLFAVITPIIYYLKRRDQRLRIALVNVEAQHHETKELAAFLRLDRPRDDYIPNSLNVVPSLFPAHRKAGSIQADTIVPKDIIDDEPLLARVNTMRLSPTRALSRLSTGLRDSWPLANTGQMPNALHGLARLQSQSQPTITLNQVAPPGYLIATDPKYPNRAYSKNSKTKVPKDVTRQNRNLSSIDRPSQLTTILRSTSDRLKPSQTRRQSPSRTLTNFSRSGPPPREKLPSPSRPIRVKESREVLIDKRSTVSIVSSTFGEDLLRTPSRIVDDTATSRQVMSTASSPGGNDDSLCASDTKYQPLTVSLSSPDKVRHATNGSVARGISPVKMSPASSADCPSMVQKKCRGSLQVLATQSASLLESHDPFYTTGERNSSHAESKIRDPKPLFIRKSTATLETPQLPLDNVPGNSQSQSNRNSESDNLTAERNTFQWSPQEASRSSSLTIQTLSKVHKRSKTVQMSVLPVSMPSVPMVPEESEESDHETLPLRFHVPSPGLRMAGPLDSPSPNPLRASLVQRRKQIRPPTAPVFDPHRYIAPKIPMGTMVDSPSGDIQIYSPTMPSPISSSPTRLSPIRLSPMRLSHHFVTGEYEKASLRDTYVDSKSKLSLTTAHTRRECRIATFVSPTTLLDEMIGFPKPPARAHSYHPKQSIGFVPASFSIIPTTRPASIQTPDNIMTTGFHQPSKSPALSPNSEILKALEKYKVPQPVLPLPSIPGHFTGPRDISSAFESPVGSLNFRSSYSSSPSRPQNHNIINEGSLDQSTSVLRRMNSDVTSPTNNRERSGRRETGSLCYHNLSNEAVHRCPASSKNRISKHSSAAERRVSKIIAHRNMALEREYYLRDMSSEPEIEFIVDGTHVDPILVISSSPVTESESDLPIAGLRFSSLFRDNKLEYSLPDLATVAGNREDILELESPVRAQDWSDNIAKTNCLTQPERQPPGSWKQIVLTPRGDDDEGKENSTLHHRPAASRIFPVQLKDGRPRSSAMSSPECQRLRESRTSQRSQTTGTESIISNRKSGVRFSIPSDDALALERVKSKSGGRKRKDRSAGRSPKDKFSPNSLRKRPRTLWQNLNDSPRESLYDSDGFLRSSPTA</sequence>
<feature type="region of interest" description="Disordered" evidence="1">
    <location>
        <begin position="176"/>
        <end position="265"/>
    </location>
</feature>
<feature type="compositionally biased region" description="Polar residues" evidence="1">
    <location>
        <begin position="228"/>
        <end position="245"/>
    </location>
</feature>
<dbReference type="EMBL" id="MU253874">
    <property type="protein sequence ID" value="KAG9244931.1"/>
    <property type="molecule type" value="Genomic_DNA"/>
</dbReference>
<keyword evidence="4" id="KW-1185">Reference proteome</keyword>
<feature type="compositionally biased region" description="Low complexity" evidence="1">
    <location>
        <begin position="436"/>
        <end position="449"/>
    </location>
</feature>
<feature type="compositionally biased region" description="Basic and acidic residues" evidence="1">
    <location>
        <begin position="400"/>
        <end position="412"/>
    </location>
</feature>
<dbReference type="AlphaFoldDB" id="A0A9P7Z430"/>
<proteinExistence type="predicted"/>
<feature type="compositionally biased region" description="Polar residues" evidence="1">
    <location>
        <begin position="202"/>
        <end position="221"/>
    </location>
</feature>
<accession>A0A9P7Z430</accession>
<evidence type="ECO:0000313" key="4">
    <source>
        <dbReference type="Proteomes" id="UP000887226"/>
    </source>
</evidence>
<gene>
    <name evidence="3" type="ORF">BJ878DRAFT_42579</name>
</gene>
<feature type="region of interest" description="Disordered" evidence="1">
    <location>
        <begin position="1058"/>
        <end position="1119"/>
    </location>
</feature>
<feature type="compositionally biased region" description="Basic and acidic residues" evidence="1">
    <location>
        <begin position="1072"/>
        <end position="1082"/>
    </location>
</feature>
<dbReference type="OrthoDB" id="3546893at2759"/>
<feature type="region of interest" description="Disordered" evidence="1">
    <location>
        <begin position="955"/>
        <end position="1045"/>
    </location>
</feature>
<name>A0A9P7Z430_9HELO</name>
<evidence type="ECO:0000313" key="3">
    <source>
        <dbReference type="EMBL" id="KAG9244931.1"/>
    </source>
</evidence>
<feature type="transmembrane region" description="Helical" evidence="2">
    <location>
        <begin position="12"/>
        <end position="38"/>
    </location>
</feature>
<evidence type="ECO:0000256" key="2">
    <source>
        <dbReference type="SAM" id="Phobius"/>
    </source>
</evidence>
<organism evidence="3 4">
    <name type="scientific">Calycina marina</name>
    <dbReference type="NCBI Taxonomy" id="1763456"/>
    <lineage>
        <taxon>Eukaryota</taxon>
        <taxon>Fungi</taxon>
        <taxon>Dikarya</taxon>
        <taxon>Ascomycota</taxon>
        <taxon>Pezizomycotina</taxon>
        <taxon>Leotiomycetes</taxon>
        <taxon>Helotiales</taxon>
        <taxon>Pezizellaceae</taxon>
        <taxon>Calycina</taxon>
    </lineage>
</organism>
<feature type="compositionally biased region" description="Basic and acidic residues" evidence="1">
    <location>
        <begin position="805"/>
        <end position="814"/>
    </location>
</feature>
<feature type="region of interest" description="Disordered" evidence="1">
    <location>
        <begin position="390"/>
        <end position="451"/>
    </location>
</feature>
<keyword evidence="2" id="KW-1133">Transmembrane helix</keyword>
<feature type="compositionally biased region" description="Low complexity" evidence="1">
    <location>
        <begin position="1026"/>
        <end position="1036"/>
    </location>
</feature>
<feature type="region of interest" description="Disordered" evidence="1">
    <location>
        <begin position="764"/>
        <end position="815"/>
    </location>
</feature>